<organism evidence="1">
    <name type="scientific">Cucumis melo</name>
    <name type="common">Muskmelon</name>
    <dbReference type="NCBI Taxonomy" id="3656"/>
    <lineage>
        <taxon>Eukaryota</taxon>
        <taxon>Viridiplantae</taxon>
        <taxon>Streptophyta</taxon>
        <taxon>Embryophyta</taxon>
        <taxon>Tracheophyta</taxon>
        <taxon>Spermatophyta</taxon>
        <taxon>Magnoliopsida</taxon>
        <taxon>eudicotyledons</taxon>
        <taxon>Gunneridae</taxon>
        <taxon>Pentapetalae</taxon>
        <taxon>rosids</taxon>
        <taxon>fabids</taxon>
        <taxon>Cucurbitales</taxon>
        <taxon>Cucurbitaceae</taxon>
        <taxon>Benincaseae</taxon>
        <taxon>Cucumis</taxon>
    </lineage>
</organism>
<name>A0A9I9EAR7_CUCME</name>
<accession>A0A9I9EAR7</accession>
<sequence>MMCFDLSYNFKRSVIFFIIFNLQNFRASELQEVNPVNNMKYQVIDGTSQYMVYLPTKWSNKSLRRSLTMANT</sequence>
<proteinExistence type="predicted"/>
<dbReference type="Gramene" id="MELO3C031188.2.1">
    <property type="protein sequence ID" value="MELO3C031188.2.1"/>
    <property type="gene ID" value="MELO3C031188.2"/>
</dbReference>
<reference evidence="1" key="1">
    <citation type="submission" date="2023-03" db="UniProtKB">
        <authorList>
            <consortium name="EnsemblPlants"/>
        </authorList>
    </citation>
    <scope>IDENTIFICATION</scope>
</reference>
<protein>
    <submittedName>
        <fullName evidence="1">Uncharacterized protein</fullName>
    </submittedName>
</protein>
<dbReference type="EnsemblPlants" id="MELO3C031188.2.1">
    <property type="protein sequence ID" value="MELO3C031188.2.1"/>
    <property type="gene ID" value="MELO3C031188.2"/>
</dbReference>
<evidence type="ECO:0000313" key="1">
    <source>
        <dbReference type="EnsemblPlants" id="MELO3C031188.2.1"/>
    </source>
</evidence>
<dbReference type="AlphaFoldDB" id="A0A9I9EAR7"/>